<dbReference type="AlphaFoldDB" id="A0AAV2GWT0"/>
<dbReference type="Proteomes" id="UP001497497">
    <property type="component" value="Unassembled WGS sequence"/>
</dbReference>
<proteinExistence type="inferred from homology"/>
<dbReference type="SUPFAM" id="SSF52540">
    <property type="entry name" value="P-loop containing nucleoside triphosphate hydrolases"/>
    <property type="match status" value="1"/>
</dbReference>
<name>A0AAV2GWT0_LYMST</name>
<dbReference type="GO" id="GO:0005737">
    <property type="term" value="C:cytoplasm"/>
    <property type="evidence" value="ECO:0007669"/>
    <property type="project" value="TreeGrafter"/>
</dbReference>
<dbReference type="FunFam" id="1.20.58.530:FF:000004">
    <property type="entry name" value="Unconventional myosin ID"/>
    <property type="match status" value="1"/>
</dbReference>
<evidence type="ECO:0000259" key="9">
    <source>
        <dbReference type="PROSITE" id="PS51757"/>
    </source>
</evidence>
<dbReference type="PANTHER" id="PTHR13140:SF713">
    <property type="entry name" value="UNCONVENTIONAL MYOSIN ID"/>
    <property type="match status" value="1"/>
</dbReference>
<evidence type="ECO:0000256" key="2">
    <source>
        <dbReference type="ARBA" id="ARBA00022741"/>
    </source>
</evidence>
<dbReference type="GO" id="GO:0016459">
    <property type="term" value="C:myosin complex"/>
    <property type="evidence" value="ECO:0007669"/>
    <property type="project" value="UniProtKB-KW"/>
</dbReference>
<dbReference type="Gene3D" id="3.40.850.10">
    <property type="entry name" value="Kinesin motor domain"/>
    <property type="match status" value="1"/>
</dbReference>
<evidence type="ECO:0000256" key="4">
    <source>
        <dbReference type="ARBA" id="ARBA00023123"/>
    </source>
</evidence>
<dbReference type="PROSITE" id="PS50096">
    <property type="entry name" value="IQ"/>
    <property type="match status" value="1"/>
</dbReference>
<dbReference type="InterPro" id="IPR010926">
    <property type="entry name" value="Myosin_TH1"/>
</dbReference>
<feature type="region of interest" description="Actin-binding" evidence="7">
    <location>
        <begin position="580"/>
        <end position="602"/>
    </location>
</feature>
<evidence type="ECO:0000313" key="10">
    <source>
        <dbReference type="EMBL" id="CAL1525924.1"/>
    </source>
</evidence>
<dbReference type="GO" id="GO:0005902">
    <property type="term" value="C:microvillus"/>
    <property type="evidence" value="ECO:0007669"/>
    <property type="project" value="TreeGrafter"/>
</dbReference>
<reference evidence="10 11" key="1">
    <citation type="submission" date="2024-04" db="EMBL/GenBank/DDBJ databases">
        <authorList>
            <consortium name="Genoscope - CEA"/>
            <person name="William W."/>
        </authorList>
    </citation>
    <scope>NUCLEOTIDE SEQUENCE [LARGE SCALE GENOMIC DNA]</scope>
</reference>
<protein>
    <submittedName>
        <fullName evidence="10">Uncharacterized protein</fullName>
    </submittedName>
</protein>
<keyword evidence="5 7" id="KW-0505">Motor protein</keyword>
<evidence type="ECO:0000256" key="5">
    <source>
        <dbReference type="ARBA" id="ARBA00023175"/>
    </source>
</evidence>
<keyword evidence="2 7" id="KW-0547">Nucleotide-binding</keyword>
<evidence type="ECO:0000256" key="1">
    <source>
        <dbReference type="ARBA" id="ARBA00008314"/>
    </source>
</evidence>
<dbReference type="GO" id="GO:0007015">
    <property type="term" value="P:actin filament organization"/>
    <property type="evidence" value="ECO:0007669"/>
    <property type="project" value="TreeGrafter"/>
</dbReference>
<dbReference type="Gene3D" id="1.20.5.4820">
    <property type="match status" value="1"/>
</dbReference>
<dbReference type="InterPro" id="IPR027417">
    <property type="entry name" value="P-loop_NTPase"/>
</dbReference>
<dbReference type="GO" id="GO:0000146">
    <property type="term" value="F:microfilament motor activity"/>
    <property type="evidence" value="ECO:0007669"/>
    <property type="project" value="TreeGrafter"/>
</dbReference>
<comment type="similarity">
    <text evidence="1 7">Belongs to the TRAFAC class myosin-kinesin ATPase superfamily. Myosin family.</text>
</comment>
<keyword evidence="3 7" id="KW-0067">ATP-binding</keyword>
<dbReference type="EMBL" id="CAXITT010000001">
    <property type="protein sequence ID" value="CAL1525924.1"/>
    <property type="molecule type" value="Genomic_DNA"/>
</dbReference>
<dbReference type="Pfam" id="PF00063">
    <property type="entry name" value="Myosin_head"/>
    <property type="match status" value="1"/>
</dbReference>
<feature type="domain" description="Myosin motor" evidence="8">
    <location>
        <begin position="10"/>
        <end position="702"/>
    </location>
</feature>
<dbReference type="Gene3D" id="1.20.120.720">
    <property type="entry name" value="Myosin VI head, motor domain, U50 subdomain"/>
    <property type="match status" value="1"/>
</dbReference>
<dbReference type="Gene3D" id="1.20.58.530">
    <property type="match status" value="1"/>
</dbReference>
<dbReference type="PROSITE" id="PS51757">
    <property type="entry name" value="TH1"/>
    <property type="match status" value="1"/>
</dbReference>
<sequence length="1012" mass="115430">MAGIHEGPEFGIGDFVLLPELTLNAFMDNLKFRFEKGKIYTYIGEVVVSVNPYKQLDIYNSSYIQEYKDREIYERPPHIFALADNAHKTMKRQSQDTCIVISGESGSGKTEASKIIMRYIAAVTNVSGQKEVERVKDVLIKSNNILEAFGNAKTNRNDNSSRFGKYMDINFDFKGDPIGGHISNYLLEKSRVVYQQDGERNFHSFYQLLSGAQDGMLSDFKLTRDPKKYNFINQGGDPRVASINDKQDFRGVMDAMKATGFTPEEISTSWKLIAAVLHLASYFIYNYGNIEFAGEDQSEISNQEEPTIVSLLLGVTKDNLEKALCSRVIAAGGNVVDKHLNVPEAHYARKAFAKAMYDRLFTWIVGRINDAIDPKQHGRTVGKNTVIGVLDIYGFEIFDNNSFEQFCINYCNEKLQQLFIELVLKQEQEEYMREGIQWQHVDYFNNKVICDLVEVPHHGIFAILDEACLNVGKITDEMYLEAMAKKLGKHDRFTCRQLEPADKTLEHHRDFRIKHYAGDVTYSVVGFIDKNKDTLFMDFKRLLFNSSNSVIKVMWPEGAQSVTETTKRPITAGTSFKNSMISLVENLASKVPFYVRCIKPNEVKSPLLFDETRSRHQVMYLGLLENVRVRRAGFAFRMAYNRFLRRYKMICTKTWPNFHGQDLDGCKAIIDSQGFSSDVKYGKSKIFIRSPQTLFALEQSRGAKIPSIVLFLQKHTRGALTRKRVKRVRAVYLIMHHYKRYKLRSYALACLERFRNAKKMKDYGLSVQWPKPPNSLKSTVELLKRAHARWRAFMILSKIQVNDRPLMRLKVMAGDVLVGKRADWGVKRNWEGNYLASSKDNSNTSDFVSQMNTLKSRDGFTKILFSSYVKKANKFNKTAERGIVITDKLIYKLDIKKKFKPMTKGNSLTEVTGLSVTPGKDQLVIIHLSGGNDLVLCLENPAHEERVGELVGVLTSHMHKILKRDLKVNITKSLNCMLGHKPRTVVVKETAANGGTVFKKEGDGLALFWPTS</sequence>
<dbReference type="InterPro" id="IPR001609">
    <property type="entry name" value="Myosin_head_motor_dom-like"/>
</dbReference>
<dbReference type="PRINTS" id="PR00193">
    <property type="entry name" value="MYOSINHEAVY"/>
</dbReference>
<dbReference type="GO" id="GO:0051015">
    <property type="term" value="F:actin filament binding"/>
    <property type="evidence" value="ECO:0007669"/>
    <property type="project" value="TreeGrafter"/>
</dbReference>
<comment type="caution">
    <text evidence="10">The sequence shown here is derived from an EMBL/GenBank/DDBJ whole genome shotgun (WGS) entry which is preliminary data.</text>
</comment>
<dbReference type="GO" id="GO:0006897">
    <property type="term" value="P:endocytosis"/>
    <property type="evidence" value="ECO:0007669"/>
    <property type="project" value="TreeGrafter"/>
</dbReference>
<evidence type="ECO:0000256" key="3">
    <source>
        <dbReference type="ARBA" id="ARBA00022840"/>
    </source>
</evidence>
<dbReference type="GO" id="GO:0005524">
    <property type="term" value="F:ATP binding"/>
    <property type="evidence" value="ECO:0007669"/>
    <property type="project" value="UniProtKB-UniRule"/>
</dbReference>
<dbReference type="Pfam" id="PF06017">
    <property type="entry name" value="Myosin_TH1"/>
    <property type="match status" value="1"/>
</dbReference>
<accession>A0AAV2GWT0</accession>
<dbReference type="GO" id="GO:0005886">
    <property type="term" value="C:plasma membrane"/>
    <property type="evidence" value="ECO:0007669"/>
    <property type="project" value="TreeGrafter"/>
</dbReference>
<evidence type="ECO:0000256" key="6">
    <source>
        <dbReference type="ARBA" id="ARBA00023203"/>
    </source>
</evidence>
<dbReference type="InterPro" id="IPR036072">
    <property type="entry name" value="MYSc_Myo1"/>
</dbReference>
<feature type="domain" description="TH1" evidence="9">
    <location>
        <begin position="819"/>
        <end position="1011"/>
    </location>
</feature>
<dbReference type="InterPro" id="IPR036961">
    <property type="entry name" value="Kinesin_motor_dom_sf"/>
</dbReference>
<dbReference type="Gene3D" id="1.10.10.820">
    <property type="match status" value="1"/>
</dbReference>
<dbReference type="SMART" id="SM00242">
    <property type="entry name" value="MYSc"/>
    <property type="match status" value="1"/>
</dbReference>
<gene>
    <name evidence="10" type="ORF">GSLYS_00000101001</name>
</gene>
<dbReference type="FunFam" id="1.10.10.820:FF:000001">
    <property type="entry name" value="Myosin heavy chain"/>
    <property type="match status" value="1"/>
</dbReference>
<dbReference type="PROSITE" id="PS51456">
    <property type="entry name" value="MYOSIN_MOTOR"/>
    <property type="match status" value="1"/>
</dbReference>
<evidence type="ECO:0000259" key="8">
    <source>
        <dbReference type="PROSITE" id="PS51456"/>
    </source>
</evidence>
<dbReference type="PANTHER" id="PTHR13140">
    <property type="entry name" value="MYOSIN"/>
    <property type="match status" value="1"/>
</dbReference>
<evidence type="ECO:0000313" key="11">
    <source>
        <dbReference type="Proteomes" id="UP001497497"/>
    </source>
</evidence>
<evidence type="ECO:0000256" key="7">
    <source>
        <dbReference type="PROSITE-ProRule" id="PRU00782"/>
    </source>
</evidence>
<keyword evidence="4 7" id="KW-0518">Myosin</keyword>
<dbReference type="CDD" id="cd01378">
    <property type="entry name" value="MYSc_Myo1"/>
    <property type="match status" value="1"/>
</dbReference>
<dbReference type="GO" id="GO:0030048">
    <property type="term" value="P:actin filament-based movement"/>
    <property type="evidence" value="ECO:0007669"/>
    <property type="project" value="TreeGrafter"/>
</dbReference>
<feature type="binding site" evidence="7">
    <location>
        <begin position="103"/>
        <end position="110"/>
    </location>
    <ligand>
        <name>ATP</name>
        <dbReference type="ChEBI" id="CHEBI:30616"/>
    </ligand>
</feature>
<keyword evidence="6 7" id="KW-0009">Actin-binding</keyword>
<organism evidence="10 11">
    <name type="scientific">Lymnaea stagnalis</name>
    <name type="common">Great pond snail</name>
    <name type="synonym">Helix stagnalis</name>
    <dbReference type="NCBI Taxonomy" id="6523"/>
    <lineage>
        <taxon>Eukaryota</taxon>
        <taxon>Metazoa</taxon>
        <taxon>Spiralia</taxon>
        <taxon>Lophotrochozoa</taxon>
        <taxon>Mollusca</taxon>
        <taxon>Gastropoda</taxon>
        <taxon>Heterobranchia</taxon>
        <taxon>Euthyneura</taxon>
        <taxon>Panpulmonata</taxon>
        <taxon>Hygrophila</taxon>
        <taxon>Lymnaeoidea</taxon>
        <taxon>Lymnaeidae</taxon>
        <taxon>Lymnaea</taxon>
    </lineage>
</organism>
<keyword evidence="11" id="KW-1185">Reference proteome</keyword>